<dbReference type="InterPro" id="IPR038899">
    <property type="entry name" value="METTL22"/>
</dbReference>
<dbReference type="Pfam" id="PF10294">
    <property type="entry name" value="Methyltransf_16"/>
    <property type="match status" value="1"/>
</dbReference>
<comment type="caution">
    <text evidence="1">The sequence shown here is derived from an EMBL/GenBank/DDBJ whole genome shotgun (WGS) entry which is preliminary data.</text>
</comment>
<dbReference type="InterPro" id="IPR019410">
    <property type="entry name" value="Methyltransf_16"/>
</dbReference>
<dbReference type="OrthoDB" id="46564at2759"/>
<dbReference type="AlphaFoldDB" id="A0A833V9A9"/>
<dbReference type="GO" id="GO:0008276">
    <property type="term" value="F:protein methyltransferase activity"/>
    <property type="evidence" value="ECO:0007669"/>
    <property type="project" value="InterPro"/>
</dbReference>
<evidence type="ECO:0000313" key="1">
    <source>
        <dbReference type="EMBL" id="KAF3329546.1"/>
    </source>
</evidence>
<name>A0A833V9A9_9POAL</name>
<keyword evidence="2" id="KW-1185">Reference proteome</keyword>
<dbReference type="GO" id="GO:0032259">
    <property type="term" value="P:methylation"/>
    <property type="evidence" value="ECO:0007669"/>
    <property type="project" value="UniProtKB-KW"/>
</dbReference>
<gene>
    <name evidence="1" type="ORF">FCM35_KLT04877</name>
</gene>
<dbReference type="InterPro" id="IPR029063">
    <property type="entry name" value="SAM-dependent_MTases_sf"/>
</dbReference>
<proteinExistence type="predicted"/>
<dbReference type="PANTHER" id="PTHR23108">
    <property type="entry name" value="METHYLTRANSFERASE-RELATED"/>
    <property type="match status" value="1"/>
</dbReference>
<keyword evidence="1" id="KW-0489">Methyltransferase</keyword>
<organism evidence="1 2">
    <name type="scientific">Carex littledalei</name>
    <dbReference type="NCBI Taxonomy" id="544730"/>
    <lineage>
        <taxon>Eukaryota</taxon>
        <taxon>Viridiplantae</taxon>
        <taxon>Streptophyta</taxon>
        <taxon>Embryophyta</taxon>
        <taxon>Tracheophyta</taxon>
        <taxon>Spermatophyta</taxon>
        <taxon>Magnoliopsida</taxon>
        <taxon>Liliopsida</taxon>
        <taxon>Poales</taxon>
        <taxon>Cyperaceae</taxon>
        <taxon>Cyperoideae</taxon>
        <taxon>Cariceae</taxon>
        <taxon>Carex</taxon>
        <taxon>Carex subgen. Euthyceras</taxon>
    </lineage>
</organism>
<dbReference type="Gene3D" id="3.40.50.150">
    <property type="entry name" value="Vaccinia Virus protein VP39"/>
    <property type="match status" value="1"/>
</dbReference>
<keyword evidence="1" id="KW-0808">Transferase</keyword>
<sequence>MEQLEDWEDEVMSEVHLGCPPWSTGPFLSRFTFSLPSLETKDVNHFSSRHAEVDAWSNEITLDKDGDIVLDRRKNRTERCADYEFVIQHNITSSIKYVGLQVWRASLVLADFVLHQCLTSSEFDGVTAIELGAGTGNFCLALINILWYLTDRGIKVLDNCLQNIKLCSRLLNLQENRLHVRELDWYKPWPPILESNDLSQTRLKYTWSSKEIEEAERATVLLAADVIYCDKITDVFFANLMKLMSRGSEKVLYLALEKRYNFTLEELDVVANGYSHFRSFLKDESGCGTLDSASFPCFIGKLIDISEIPQYIREYERGKDLEIWKVTYCRKETDIN</sequence>
<dbReference type="SUPFAM" id="SSF53335">
    <property type="entry name" value="S-adenosyl-L-methionine-dependent methyltransferases"/>
    <property type="match status" value="1"/>
</dbReference>
<dbReference type="Proteomes" id="UP000623129">
    <property type="component" value="Unassembled WGS sequence"/>
</dbReference>
<dbReference type="GO" id="GO:0005634">
    <property type="term" value="C:nucleus"/>
    <property type="evidence" value="ECO:0007669"/>
    <property type="project" value="TreeGrafter"/>
</dbReference>
<reference evidence="1" key="1">
    <citation type="submission" date="2020-01" db="EMBL/GenBank/DDBJ databases">
        <title>Genome sequence of Kobresia littledalei, the first chromosome-level genome in the family Cyperaceae.</title>
        <authorList>
            <person name="Qu G."/>
        </authorList>
    </citation>
    <scope>NUCLEOTIDE SEQUENCE</scope>
    <source>
        <strain evidence="1">C.B.Clarke</strain>
        <tissue evidence="1">Leaf</tissue>
    </source>
</reference>
<protein>
    <submittedName>
        <fullName evidence="1">Methyltransferase-like protein 22</fullName>
    </submittedName>
</protein>
<evidence type="ECO:0000313" key="2">
    <source>
        <dbReference type="Proteomes" id="UP000623129"/>
    </source>
</evidence>
<accession>A0A833V9A9</accession>
<dbReference type="PANTHER" id="PTHR23108:SF0">
    <property type="entry name" value="METHYLTRANSFERASE-LIKE PROTEIN 22"/>
    <property type="match status" value="1"/>
</dbReference>
<dbReference type="EMBL" id="SWLB01000014">
    <property type="protein sequence ID" value="KAF3329546.1"/>
    <property type="molecule type" value="Genomic_DNA"/>
</dbReference>